<protein>
    <submittedName>
        <fullName evidence="2">Uncharacterized protein</fullName>
    </submittedName>
</protein>
<evidence type="ECO:0000256" key="1">
    <source>
        <dbReference type="SAM" id="SignalP"/>
    </source>
</evidence>
<feature type="signal peptide" evidence="1">
    <location>
        <begin position="1"/>
        <end position="21"/>
    </location>
</feature>
<dbReference type="Proteomes" id="UP000294847">
    <property type="component" value="Chromosome 5"/>
</dbReference>
<accession>A0A4P7NMF1</accession>
<proteinExistence type="predicted"/>
<organism evidence="2 3">
    <name type="scientific">Pyricularia oryzae</name>
    <name type="common">Rice blast fungus</name>
    <name type="synonym">Magnaporthe oryzae</name>
    <dbReference type="NCBI Taxonomy" id="318829"/>
    <lineage>
        <taxon>Eukaryota</taxon>
        <taxon>Fungi</taxon>
        <taxon>Dikarya</taxon>
        <taxon>Ascomycota</taxon>
        <taxon>Pezizomycotina</taxon>
        <taxon>Sordariomycetes</taxon>
        <taxon>Sordariomycetidae</taxon>
        <taxon>Magnaporthales</taxon>
        <taxon>Pyriculariaceae</taxon>
        <taxon>Pyricularia</taxon>
    </lineage>
</organism>
<evidence type="ECO:0000313" key="3">
    <source>
        <dbReference type="Proteomes" id="UP000294847"/>
    </source>
</evidence>
<feature type="chain" id="PRO_5021014796" evidence="1">
    <location>
        <begin position="22"/>
        <end position="141"/>
    </location>
</feature>
<dbReference type="EMBL" id="CP034208">
    <property type="protein sequence ID" value="QBZ63260.1"/>
    <property type="molecule type" value="Genomic_DNA"/>
</dbReference>
<keyword evidence="1" id="KW-0732">Signal</keyword>
<name>A0A4P7NMF1_PYROR</name>
<reference evidence="2 3" key="1">
    <citation type="journal article" date="2019" name="Mol. Biol. Evol.">
        <title>Blast fungal genomes show frequent chromosomal changes, gene gains and losses, and effector gene turnover.</title>
        <authorList>
            <person name="Gomez Luciano L.B."/>
            <person name="Jason Tsai I."/>
            <person name="Chuma I."/>
            <person name="Tosa Y."/>
            <person name="Chen Y.H."/>
            <person name="Li J.Y."/>
            <person name="Li M.Y."/>
            <person name="Jade Lu M.Y."/>
            <person name="Nakayashiki H."/>
            <person name="Li W.H."/>
        </authorList>
    </citation>
    <scope>NUCLEOTIDE SEQUENCE [LARGE SCALE GENOMIC DNA]</scope>
    <source>
        <strain evidence="2">MZ5-1-6</strain>
    </source>
</reference>
<sequence>MFAWWLRYRFPIFWGGWGVQAADQGRQTPHTAQAIERELWSMKSNSACTDPLRVSVYSRHFVLACFCLLCSSWIGPERGKTSQATGVYGVHTVQYPVELHVIQAAVDRQEYGVLARLRKKYSTYDMTSVETSNYASQRVAQ</sequence>
<evidence type="ECO:0000313" key="2">
    <source>
        <dbReference type="EMBL" id="QBZ63260.1"/>
    </source>
</evidence>
<gene>
    <name evidence="2" type="ORF">PoMZ_12157</name>
</gene>
<dbReference type="AlphaFoldDB" id="A0A4P7NMF1"/>